<keyword evidence="1" id="KW-0663">Pyridoxal phosphate</keyword>
<dbReference type="Proteomes" id="UP000694392">
    <property type="component" value="Unplaced"/>
</dbReference>
<proteinExistence type="predicted"/>
<dbReference type="PANTHER" id="PTHR10146:SF14">
    <property type="entry name" value="PYRIDOXAL PHOSPHATE HOMEOSTASIS PROTEIN"/>
    <property type="match status" value="1"/>
</dbReference>
<name>A0A8D0HLK1_SPHPU</name>
<evidence type="ECO:0000313" key="2">
    <source>
        <dbReference type="Ensembl" id="ENSSPUP00000023808.1"/>
    </source>
</evidence>
<dbReference type="AlphaFoldDB" id="A0A8D0HLK1"/>
<dbReference type="GO" id="GO:0030170">
    <property type="term" value="F:pyridoxal phosphate binding"/>
    <property type="evidence" value="ECO:0007669"/>
    <property type="project" value="InterPro"/>
</dbReference>
<dbReference type="Gene3D" id="3.20.20.10">
    <property type="entry name" value="Alanine racemase"/>
    <property type="match status" value="1"/>
</dbReference>
<reference evidence="2" key="2">
    <citation type="submission" date="2025-09" db="UniProtKB">
        <authorList>
            <consortium name="Ensembl"/>
        </authorList>
    </citation>
    <scope>IDENTIFICATION</scope>
</reference>
<dbReference type="InterPro" id="IPR029066">
    <property type="entry name" value="PLP-binding_barrel"/>
</dbReference>
<evidence type="ECO:0000256" key="1">
    <source>
        <dbReference type="ARBA" id="ARBA00022898"/>
    </source>
</evidence>
<protein>
    <submittedName>
        <fullName evidence="2">Pyridoxal phosphate binding protein</fullName>
    </submittedName>
</protein>
<evidence type="ECO:0000313" key="3">
    <source>
        <dbReference type="Proteomes" id="UP000694392"/>
    </source>
</evidence>
<dbReference type="InterPro" id="IPR011078">
    <property type="entry name" value="PyrdxlP_homeostasis"/>
</dbReference>
<accession>A0A8D0HLK1</accession>
<keyword evidence="3" id="KW-1185">Reference proteome</keyword>
<gene>
    <name evidence="2" type="primary">PLPBP</name>
</gene>
<reference evidence="2" key="1">
    <citation type="submission" date="2025-08" db="UniProtKB">
        <authorList>
            <consortium name="Ensembl"/>
        </authorList>
    </citation>
    <scope>IDENTIFICATION</scope>
</reference>
<dbReference type="Ensembl" id="ENSSPUT00000025401.1">
    <property type="protein sequence ID" value="ENSSPUP00000023808.1"/>
    <property type="gene ID" value="ENSSPUG00000018224.1"/>
</dbReference>
<sequence>SWEDISWTAQLGRGLSVCNNIHYNINKLIAVTILYMLETADSVKLADKVNSTWQKKGPSQRLKIMVQINTSGEDRKWLYGASFTLQE</sequence>
<dbReference type="GeneTree" id="ENSGT00390000004928"/>
<dbReference type="SUPFAM" id="SSF51419">
    <property type="entry name" value="PLP-binding barrel"/>
    <property type="match status" value="1"/>
</dbReference>
<dbReference type="PANTHER" id="PTHR10146">
    <property type="entry name" value="PROLINE SYNTHETASE CO-TRANSCRIBED BACTERIAL HOMOLOG PROTEIN"/>
    <property type="match status" value="1"/>
</dbReference>
<organism evidence="2 3">
    <name type="scientific">Sphenodon punctatus</name>
    <name type="common">Tuatara</name>
    <name type="synonym">Hatteria punctata</name>
    <dbReference type="NCBI Taxonomy" id="8508"/>
    <lineage>
        <taxon>Eukaryota</taxon>
        <taxon>Metazoa</taxon>
        <taxon>Chordata</taxon>
        <taxon>Craniata</taxon>
        <taxon>Vertebrata</taxon>
        <taxon>Euteleostomi</taxon>
        <taxon>Lepidosauria</taxon>
        <taxon>Sphenodontia</taxon>
        <taxon>Sphenodontidae</taxon>
        <taxon>Sphenodon</taxon>
    </lineage>
</organism>